<gene>
    <name evidence="5" type="ORF">JJB74_21595</name>
</gene>
<evidence type="ECO:0000256" key="1">
    <source>
        <dbReference type="ARBA" id="ARBA00023015"/>
    </source>
</evidence>
<dbReference type="GO" id="GO:0003677">
    <property type="term" value="F:DNA binding"/>
    <property type="evidence" value="ECO:0007669"/>
    <property type="project" value="UniProtKB-KW"/>
</dbReference>
<dbReference type="PRINTS" id="PR00598">
    <property type="entry name" value="HTHMARR"/>
</dbReference>
<protein>
    <submittedName>
        <fullName evidence="5">MarR family transcriptional regulator</fullName>
    </submittedName>
</protein>
<dbReference type="Gene3D" id="1.10.10.10">
    <property type="entry name" value="Winged helix-like DNA-binding domain superfamily/Winged helix DNA-binding domain"/>
    <property type="match status" value="1"/>
</dbReference>
<dbReference type="Pfam" id="PF01047">
    <property type="entry name" value="MarR"/>
    <property type="match status" value="1"/>
</dbReference>
<evidence type="ECO:0000259" key="4">
    <source>
        <dbReference type="PROSITE" id="PS50995"/>
    </source>
</evidence>
<evidence type="ECO:0000313" key="6">
    <source>
        <dbReference type="Proteomes" id="UP000622890"/>
    </source>
</evidence>
<evidence type="ECO:0000256" key="3">
    <source>
        <dbReference type="ARBA" id="ARBA00023163"/>
    </source>
</evidence>
<dbReference type="PROSITE" id="PS50995">
    <property type="entry name" value="HTH_MARR_2"/>
    <property type="match status" value="1"/>
</dbReference>
<accession>A0A934SXM6</accession>
<dbReference type="PANTHER" id="PTHR42756:SF1">
    <property type="entry name" value="TRANSCRIPTIONAL REPRESSOR OF EMRAB OPERON"/>
    <property type="match status" value="1"/>
</dbReference>
<dbReference type="GO" id="GO:0003700">
    <property type="term" value="F:DNA-binding transcription factor activity"/>
    <property type="evidence" value="ECO:0007669"/>
    <property type="project" value="InterPro"/>
</dbReference>
<evidence type="ECO:0000256" key="2">
    <source>
        <dbReference type="ARBA" id="ARBA00023125"/>
    </source>
</evidence>
<dbReference type="SMART" id="SM00347">
    <property type="entry name" value="HTH_MARR"/>
    <property type="match status" value="1"/>
</dbReference>
<feature type="domain" description="HTH marR-type" evidence="4">
    <location>
        <begin position="8"/>
        <end position="141"/>
    </location>
</feature>
<name>A0A934SXM6_9BURK</name>
<reference evidence="5" key="1">
    <citation type="submission" date="2021-01" db="EMBL/GenBank/DDBJ databases">
        <title>Genome sequence of strain Noviherbaspirillum sp. DKR-6.</title>
        <authorList>
            <person name="Chaudhary D.K."/>
        </authorList>
    </citation>
    <scope>NUCLEOTIDE SEQUENCE</scope>
    <source>
        <strain evidence="5">DKR-6</strain>
    </source>
</reference>
<keyword evidence="6" id="KW-1185">Reference proteome</keyword>
<organism evidence="5 6">
    <name type="scientific">Noviherbaspirillum pedocola</name>
    <dbReference type="NCBI Taxonomy" id="2801341"/>
    <lineage>
        <taxon>Bacteria</taxon>
        <taxon>Pseudomonadati</taxon>
        <taxon>Pseudomonadota</taxon>
        <taxon>Betaproteobacteria</taxon>
        <taxon>Burkholderiales</taxon>
        <taxon>Oxalobacteraceae</taxon>
        <taxon>Noviherbaspirillum</taxon>
    </lineage>
</organism>
<dbReference type="SUPFAM" id="SSF46785">
    <property type="entry name" value="Winged helix' DNA-binding domain"/>
    <property type="match status" value="1"/>
</dbReference>
<dbReference type="PANTHER" id="PTHR42756">
    <property type="entry name" value="TRANSCRIPTIONAL REGULATOR, MARR"/>
    <property type="match status" value="1"/>
</dbReference>
<keyword evidence="1" id="KW-0805">Transcription regulation</keyword>
<dbReference type="InterPro" id="IPR000835">
    <property type="entry name" value="HTH_MarR-typ"/>
</dbReference>
<dbReference type="PROSITE" id="PS01117">
    <property type="entry name" value="HTH_MARR_1"/>
    <property type="match status" value="1"/>
</dbReference>
<dbReference type="RefSeq" id="WP_200595388.1">
    <property type="nucleotide sequence ID" value="NZ_JAEPBG010000010.1"/>
</dbReference>
<proteinExistence type="predicted"/>
<comment type="caution">
    <text evidence="5">The sequence shown here is derived from an EMBL/GenBank/DDBJ whole genome shotgun (WGS) entry which is preliminary data.</text>
</comment>
<dbReference type="InterPro" id="IPR036390">
    <property type="entry name" value="WH_DNA-bd_sf"/>
</dbReference>
<dbReference type="InterPro" id="IPR036388">
    <property type="entry name" value="WH-like_DNA-bd_sf"/>
</dbReference>
<dbReference type="AlphaFoldDB" id="A0A934SXM6"/>
<dbReference type="EMBL" id="JAEPBG010000010">
    <property type="protein sequence ID" value="MBK4737225.1"/>
    <property type="molecule type" value="Genomic_DNA"/>
</dbReference>
<keyword evidence="2" id="KW-0238">DNA-binding</keyword>
<evidence type="ECO:0000313" key="5">
    <source>
        <dbReference type="EMBL" id="MBK4737225.1"/>
    </source>
</evidence>
<dbReference type="InterPro" id="IPR023187">
    <property type="entry name" value="Tscrpt_reg_MarR-type_CS"/>
</dbReference>
<dbReference type="Proteomes" id="UP000622890">
    <property type="component" value="Unassembled WGS sequence"/>
</dbReference>
<sequence>MDEFDHTLMQLTMGLTSVSRAYKSAADRLAADFSLSQATGWPVVMIGRLGDGVRPGALADSLGLEPSSLVRVIDQLIDAGLVERRDDANDRRARTLHLTDSGREAANRLEAALLPFRRQLFDGVPRADIDAFMRILQHITTVLADNSVASGRSPQ</sequence>
<keyword evidence="3" id="KW-0804">Transcription</keyword>